<name>D2QGN9_SPILD</name>
<dbReference type="AlphaFoldDB" id="D2QGN9"/>
<dbReference type="InterPro" id="IPR036249">
    <property type="entry name" value="Thioredoxin-like_sf"/>
</dbReference>
<dbReference type="STRING" id="504472.Slin_2529"/>
<dbReference type="Proteomes" id="UP000002028">
    <property type="component" value="Chromosome"/>
</dbReference>
<dbReference type="InterPro" id="IPR010634">
    <property type="entry name" value="DUF1223"/>
</dbReference>
<dbReference type="HOGENOM" id="CLU_065609_1_0_10"/>
<sequence>MSNLVTIAALLLSIGGLGFLNSSNTPSPNLKHEPVAVVELFTSQGCSSCPSADRLLNETLANATKTNRNIIGLSFHVDYWDRLGWKDPFSNHAFTKRQYQYSEHFGLPGVYTPQEVVNGQSEFVGSNRVQQSSQLDKALQEAATAGVQLKISAPSPNTRTLSYTLDGELANAVLNVALVSKMAVTQVSRGENAGHKLVHNNVVRAFQTVPASSNGTVTLTLPDGFDPANGAVVAYVQGQQKLEIRGASQVDIP</sequence>
<dbReference type="RefSeq" id="WP_012927082.1">
    <property type="nucleotide sequence ID" value="NC_013730.1"/>
</dbReference>
<dbReference type="EMBL" id="CP001769">
    <property type="protein sequence ID" value="ADB38547.1"/>
    <property type="molecule type" value="Genomic_DNA"/>
</dbReference>
<dbReference type="eggNOG" id="COG5429">
    <property type="taxonomic scope" value="Bacteria"/>
</dbReference>
<evidence type="ECO:0000313" key="2">
    <source>
        <dbReference type="Proteomes" id="UP000002028"/>
    </source>
</evidence>
<dbReference type="Pfam" id="PF06764">
    <property type="entry name" value="DUF1223"/>
    <property type="match status" value="1"/>
</dbReference>
<proteinExistence type="predicted"/>
<protein>
    <recommendedName>
        <fullName evidence="3">DUF1223 domain-containing protein</fullName>
    </recommendedName>
</protein>
<dbReference type="KEGG" id="sli:Slin_2529"/>
<keyword evidence="2" id="KW-1185">Reference proteome</keyword>
<organism evidence="1 2">
    <name type="scientific">Spirosoma linguale (strain ATCC 33905 / DSM 74 / LMG 10896 / Claus 1)</name>
    <dbReference type="NCBI Taxonomy" id="504472"/>
    <lineage>
        <taxon>Bacteria</taxon>
        <taxon>Pseudomonadati</taxon>
        <taxon>Bacteroidota</taxon>
        <taxon>Cytophagia</taxon>
        <taxon>Cytophagales</taxon>
        <taxon>Cytophagaceae</taxon>
        <taxon>Spirosoma</taxon>
    </lineage>
</organism>
<gene>
    <name evidence="1" type="ordered locus">Slin_2529</name>
</gene>
<accession>D2QGN9</accession>
<dbReference type="SUPFAM" id="SSF52833">
    <property type="entry name" value="Thioredoxin-like"/>
    <property type="match status" value="1"/>
</dbReference>
<dbReference type="PANTHER" id="PTHR36057:SF1">
    <property type="entry name" value="LIPOPROTEIN LIPID ATTACHMENT SITE-LIKE PROTEIN, PUTATIVE (DUF1223)-RELATED"/>
    <property type="match status" value="1"/>
</dbReference>
<evidence type="ECO:0000313" key="1">
    <source>
        <dbReference type="EMBL" id="ADB38547.1"/>
    </source>
</evidence>
<dbReference type="PANTHER" id="PTHR36057">
    <property type="match status" value="1"/>
</dbReference>
<reference evidence="1 2" key="1">
    <citation type="journal article" date="2010" name="Stand. Genomic Sci.">
        <title>Complete genome sequence of Spirosoma linguale type strain (1).</title>
        <authorList>
            <person name="Lail K."/>
            <person name="Sikorski J."/>
            <person name="Saunders E."/>
            <person name="Lapidus A."/>
            <person name="Glavina Del Rio T."/>
            <person name="Copeland A."/>
            <person name="Tice H."/>
            <person name="Cheng J.-F."/>
            <person name="Lucas S."/>
            <person name="Nolan M."/>
            <person name="Bruce D."/>
            <person name="Goodwin L."/>
            <person name="Pitluck S."/>
            <person name="Ivanova N."/>
            <person name="Mavromatis K."/>
            <person name="Ovchinnikova G."/>
            <person name="Pati A."/>
            <person name="Chen A."/>
            <person name="Palaniappan K."/>
            <person name="Land M."/>
            <person name="Hauser L."/>
            <person name="Chang Y.-J."/>
            <person name="Jeffries C.D."/>
            <person name="Chain P."/>
            <person name="Brettin T."/>
            <person name="Detter J.C."/>
            <person name="Schuetze A."/>
            <person name="Rohde M."/>
            <person name="Tindall B.J."/>
            <person name="Goeker M."/>
            <person name="Bristow J."/>
            <person name="Eisen J.A."/>
            <person name="Markowitz V."/>
            <person name="Hugenholtz P."/>
            <person name="Kyrpides N.C."/>
            <person name="Klenk H.-P."/>
            <person name="Chen F."/>
        </authorList>
    </citation>
    <scope>NUCLEOTIDE SEQUENCE [LARGE SCALE GENOMIC DNA]</scope>
    <source>
        <strain evidence="2">ATCC 33905 / DSM 74 / LMG 10896 / Claus 1</strain>
    </source>
</reference>
<evidence type="ECO:0008006" key="3">
    <source>
        <dbReference type="Google" id="ProtNLM"/>
    </source>
</evidence>